<dbReference type="PANTHER" id="PTHR19139:SF199">
    <property type="entry name" value="MIP17260P"/>
    <property type="match status" value="1"/>
</dbReference>
<feature type="transmembrane region" description="Helical" evidence="9">
    <location>
        <begin position="134"/>
        <end position="155"/>
    </location>
</feature>
<evidence type="ECO:0000256" key="3">
    <source>
        <dbReference type="ARBA" id="ARBA00022448"/>
    </source>
</evidence>
<dbReference type="GO" id="GO:0005886">
    <property type="term" value="C:plasma membrane"/>
    <property type="evidence" value="ECO:0007669"/>
    <property type="project" value="UniProtKB-SubCell"/>
</dbReference>
<dbReference type="EMBL" id="MFBT01000037">
    <property type="protein sequence ID" value="OGD98433.1"/>
    <property type="molecule type" value="Genomic_DNA"/>
</dbReference>
<dbReference type="InterPro" id="IPR023271">
    <property type="entry name" value="Aquaporin-like"/>
</dbReference>
<proteinExistence type="inferred from homology"/>
<accession>A0A1F5H2S2</accession>
<keyword evidence="6 9" id="KW-1133">Transmembrane helix</keyword>
<feature type="transmembrane region" description="Helical" evidence="9">
    <location>
        <begin position="21"/>
        <end position="41"/>
    </location>
</feature>
<name>A0A1F5H2S2_9BACT</name>
<feature type="transmembrane region" description="Helical" evidence="9">
    <location>
        <begin position="205"/>
        <end position="227"/>
    </location>
</feature>
<dbReference type="PRINTS" id="PR00783">
    <property type="entry name" value="MINTRINSICP"/>
</dbReference>
<reference evidence="10 11" key="1">
    <citation type="journal article" date="2016" name="Nat. Commun.">
        <title>Thousands of microbial genomes shed light on interconnected biogeochemical processes in an aquifer system.</title>
        <authorList>
            <person name="Anantharaman K."/>
            <person name="Brown C.T."/>
            <person name="Hug L.A."/>
            <person name="Sharon I."/>
            <person name="Castelle C.J."/>
            <person name="Probst A.J."/>
            <person name="Thomas B.C."/>
            <person name="Singh A."/>
            <person name="Wilkins M.J."/>
            <person name="Karaoz U."/>
            <person name="Brodie E.L."/>
            <person name="Williams K.H."/>
            <person name="Hubbard S.S."/>
            <person name="Banfield J.F."/>
        </authorList>
    </citation>
    <scope>NUCLEOTIDE SEQUENCE [LARGE SCALE GENOMIC DNA]</scope>
</reference>
<dbReference type="Pfam" id="PF00230">
    <property type="entry name" value="MIP"/>
    <property type="match status" value="1"/>
</dbReference>
<dbReference type="SUPFAM" id="SSF81338">
    <property type="entry name" value="Aquaporin-like"/>
    <property type="match status" value="1"/>
</dbReference>
<dbReference type="GO" id="GO:0015250">
    <property type="term" value="F:water channel activity"/>
    <property type="evidence" value="ECO:0007669"/>
    <property type="project" value="TreeGrafter"/>
</dbReference>
<dbReference type="PANTHER" id="PTHR19139">
    <property type="entry name" value="AQUAPORIN TRANSPORTER"/>
    <property type="match status" value="1"/>
</dbReference>
<evidence type="ECO:0000256" key="7">
    <source>
        <dbReference type="ARBA" id="ARBA00023136"/>
    </source>
</evidence>
<dbReference type="InterPro" id="IPR000425">
    <property type="entry name" value="MIP"/>
</dbReference>
<feature type="transmembrane region" description="Helical" evidence="9">
    <location>
        <begin position="90"/>
        <end position="114"/>
    </location>
</feature>
<dbReference type="Proteomes" id="UP000177039">
    <property type="component" value="Unassembled WGS sequence"/>
</dbReference>
<gene>
    <name evidence="10" type="ORF">A3B54_03790</name>
</gene>
<keyword evidence="3 8" id="KW-0813">Transport</keyword>
<dbReference type="AlphaFoldDB" id="A0A1F5H2S2"/>
<dbReference type="Gene3D" id="1.20.1080.10">
    <property type="entry name" value="Glycerol uptake facilitator protein"/>
    <property type="match status" value="1"/>
</dbReference>
<protein>
    <recommendedName>
        <fullName evidence="12">Aquaporin</fullName>
    </recommendedName>
</protein>
<keyword evidence="5 8" id="KW-0812">Transmembrane</keyword>
<comment type="subcellular location">
    <subcellularLocation>
        <location evidence="1">Cell membrane</location>
        <topology evidence="1">Multi-pass membrane protein</topology>
    </subcellularLocation>
</comment>
<organism evidence="10 11">
    <name type="scientific">Candidatus Curtissbacteria bacterium RIFCSPLOWO2_01_FULL_42_50</name>
    <dbReference type="NCBI Taxonomy" id="1797730"/>
    <lineage>
        <taxon>Bacteria</taxon>
        <taxon>Candidatus Curtissiibacteriota</taxon>
    </lineage>
</organism>
<dbReference type="PROSITE" id="PS00221">
    <property type="entry name" value="MIP"/>
    <property type="match status" value="1"/>
</dbReference>
<evidence type="ECO:0000256" key="8">
    <source>
        <dbReference type="RuleBase" id="RU000477"/>
    </source>
</evidence>
<dbReference type="InterPro" id="IPR022357">
    <property type="entry name" value="MIP_CS"/>
</dbReference>
<keyword evidence="4" id="KW-1003">Cell membrane</keyword>
<comment type="similarity">
    <text evidence="2 8">Belongs to the MIP/aquaporin (TC 1.A.8) family.</text>
</comment>
<evidence type="ECO:0000256" key="2">
    <source>
        <dbReference type="ARBA" id="ARBA00006175"/>
    </source>
</evidence>
<evidence type="ECO:0000256" key="6">
    <source>
        <dbReference type="ARBA" id="ARBA00022989"/>
    </source>
</evidence>
<evidence type="ECO:0000256" key="4">
    <source>
        <dbReference type="ARBA" id="ARBA00022475"/>
    </source>
</evidence>
<comment type="caution">
    <text evidence="10">The sequence shown here is derived from an EMBL/GenBank/DDBJ whole genome shotgun (WGS) entry which is preliminary data.</text>
</comment>
<evidence type="ECO:0000256" key="1">
    <source>
        <dbReference type="ARBA" id="ARBA00004651"/>
    </source>
</evidence>
<evidence type="ECO:0000313" key="10">
    <source>
        <dbReference type="EMBL" id="OGD98433.1"/>
    </source>
</evidence>
<feature type="transmembrane region" description="Helical" evidence="9">
    <location>
        <begin position="47"/>
        <end position="69"/>
    </location>
</feature>
<sequence>MGSWRFLKTWLSPWRAYVAEFLGTFVFVFISSGAVLTNIFFGEVGLLGVALVTGLSITTMMLATVNISGGHLNPAVTLALWLSQKVRGTVAVFYMCAQILASFTAAGLLLFIFGTDSLQYKLGGPALGAGISDQTGLVIEATLTAILVFVVFATLVDKRGSVSFGPLAVGLIVLIAGVFAGPLTGAVLNPARALGPLLISGSSDITVWIVGPATGALFGLVYDFLFLGGGRK</sequence>
<evidence type="ECO:0000256" key="9">
    <source>
        <dbReference type="SAM" id="Phobius"/>
    </source>
</evidence>
<feature type="transmembrane region" description="Helical" evidence="9">
    <location>
        <begin position="167"/>
        <end position="185"/>
    </location>
</feature>
<evidence type="ECO:0000313" key="11">
    <source>
        <dbReference type="Proteomes" id="UP000177039"/>
    </source>
</evidence>
<evidence type="ECO:0008006" key="12">
    <source>
        <dbReference type="Google" id="ProtNLM"/>
    </source>
</evidence>
<dbReference type="InterPro" id="IPR034294">
    <property type="entry name" value="Aquaporin_transptr"/>
</dbReference>
<keyword evidence="7 9" id="KW-0472">Membrane</keyword>
<evidence type="ECO:0000256" key="5">
    <source>
        <dbReference type="ARBA" id="ARBA00022692"/>
    </source>
</evidence>